<accession>A3ZR91</accession>
<dbReference type="eggNOG" id="ENOG502ZG09">
    <property type="taxonomic scope" value="Bacteria"/>
</dbReference>
<name>A3ZR91_9BACT</name>
<dbReference type="STRING" id="314230.DSM3645_21487"/>
<dbReference type="HOGENOM" id="CLU_1270264_0_0_0"/>
<dbReference type="AlphaFoldDB" id="A3ZR91"/>
<sequence length="217" mass="24262">MVTVQRILKLGLTLAFVVGVVMFCLAKREQQPIKAEYDRLTAKFGEMPAIAPDRYQVLRLPTNEPWDLMWRFRRPENTGILIEDYIAFGGGSCSGSLYSNDNNRDASIVRFHIDFDRPQMRCFFKFDGGASTCGSGDKKTADAFREHWDELKIETVSSSHAVDFSPDEILELVRITAPAKFADGSSVRSGKDGLCLLVRVGAQAAFDQEKAAAEKQR</sequence>
<evidence type="ECO:0000313" key="1">
    <source>
        <dbReference type="EMBL" id="EAQ81187.1"/>
    </source>
</evidence>
<protein>
    <submittedName>
        <fullName evidence="1">Uncharacterized protein</fullName>
    </submittedName>
</protein>
<evidence type="ECO:0000313" key="2">
    <source>
        <dbReference type="Proteomes" id="UP000004358"/>
    </source>
</evidence>
<comment type="caution">
    <text evidence="1">The sequence shown here is derived from an EMBL/GenBank/DDBJ whole genome shotgun (WGS) entry which is preliminary data.</text>
</comment>
<dbReference type="Proteomes" id="UP000004358">
    <property type="component" value="Unassembled WGS sequence"/>
</dbReference>
<reference evidence="1 2" key="1">
    <citation type="submission" date="2006-02" db="EMBL/GenBank/DDBJ databases">
        <authorList>
            <person name="Amann R."/>
            <person name="Ferriera S."/>
            <person name="Johnson J."/>
            <person name="Kravitz S."/>
            <person name="Halpern A."/>
            <person name="Remington K."/>
            <person name="Beeson K."/>
            <person name="Tran B."/>
            <person name="Rogers Y.-H."/>
            <person name="Friedman R."/>
            <person name="Venter J.C."/>
        </authorList>
    </citation>
    <scope>NUCLEOTIDE SEQUENCE [LARGE SCALE GENOMIC DNA]</scope>
    <source>
        <strain evidence="1 2">DSM 3645</strain>
    </source>
</reference>
<dbReference type="EMBL" id="AANZ01000006">
    <property type="protein sequence ID" value="EAQ81187.1"/>
    <property type="molecule type" value="Genomic_DNA"/>
</dbReference>
<gene>
    <name evidence="1" type="ORF">DSM3645_21487</name>
</gene>
<proteinExistence type="predicted"/>
<organism evidence="1 2">
    <name type="scientific">Blastopirellula marina DSM 3645</name>
    <dbReference type="NCBI Taxonomy" id="314230"/>
    <lineage>
        <taxon>Bacteria</taxon>
        <taxon>Pseudomonadati</taxon>
        <taxon>Planctomycetota</taxon>
        <taxon>Planctomycetia</taxon>
        <taxon>Pirellulales</taxon>
        <taxon>Pirellulaceae</taxon>
        <taxon>Blastopirellula</taxon>
    </lineage>
</organism>